<dbReference type="AlphaFoldDB" id="A0A8S2X0R3"/>
<evidence type="ECO:0000313" key="3">
    <source>
        <dbReference type="Proteomes" id="UP000676336"/>
    </source>
</evidence>
<reference evidence="2" key="1">
    <citation type="submission" date="2021-02" db="EMBL/GenBank/DDBJ databases">
        <authorList>
            <person name="Nowell W R."/>
        </authorList>
    </citation>
    <scope>NUCLEOTIDE SEQUENCE</scope>
</reference>
<organism evidence="2 3">
    <name type="scientific">Rotaria magnacalcarata</name>
    <dbReference type="NCBI Taxonomy" id="392030"/>
    <lineage>
        <taxon>Eukaryota</taxon>
        <taxon>Metazoa</taxon>
        <taxon>Spiralia</taxon>
        <taxon>Gnathifera</taxon>
        <taxon>Rotifera</taxon>
        <taxon>Eurotatoria</taxon>
        <taxon>Bdelloidea</taxon>
        <taxon>Philodinida</taxon>
        <taxon>Philodinidae</taxon>
        <taxon>Rotaria</taxon>
    </lineage>
</organism>
<feature type="compositionally biased region" description="Polar residues" evidence="1">
    <location>
        <begin position="1"/>
        <end position="23"/>
    </location>
</feature>
<feature type="region of interest" description="Disordered" evidence="1">
    <location>
        <begin position="1"/>
        <end position="38"/>
    </location>
</feature>
<proteinExistence type="predicted"/>
<sequence length="38" mass="4116">SNAQKSPRISIKNSPKSKPTDSPATPVRSKSLAIEHRT</sequence>
<dbReference type="Proteomes" id="UP000676336">
    <property type="component" value="Unassembled WGS sequence"/>
</dbReference>
<evidence type="ECO:0000313" key="2">
    <source>
        <dbReference type="EMBL" id="CAF4472378.1"/>
    </source>
</evidence>
<name>A0A8S2X0R3_9BILA</name>
<comment type="caution">
    <text evidence="2">The sequence shown here is derived from an EMBL/GenBank/DDBJ whole genome shotgun (WGS) entry which is preliminary data.</text>
</comment>
<feature type="non-terminal residue" evidence="2">
    <location>
        <position position="1"/>
    </location>
</feature>
<evidence type="ECO:0000256" key="1">
    <source>
        <dbReference type="SAM" id="MobiDB-lite"/>
    </source>
</evidence>
<gene>
    <name evidence="2" type="ORF">SMN809_LOCUS33644</name>
</gene>
<accession>A0A8S2X0R3</accession>
<dbReference type="EMBL" id="CAJOBI010074505">
    <property type="protein sequence ID" value="CAF4472378.1"/>
    <property type="molecule type" value="Genomic_DNA"/>
</dbReference>
<protein>
    <submittedName>
        <fullName evidence="2">Uncharacterized protein</fullName>
    </submittedName>
</protein>
<feature type="non-terminal residue" evidence="2">
    <location>
        <position position="38"/>
    </location>
</feature>